<dbReference type="AlphaFoldDB" id="A0A0C9URP4"/>
<accession>A0A0C9URP4</accession>
<name>A0A0C9URP4_SPHS4</name>
<protein>
    <submittedName>
        <fullName evidence="1">Uncharacterized protein</fullName>
    </submittedName>
</protein>
<dbReference type="Proteomes" id="UP000054279">
    <property type="component" value="Unassembled WGS sequence"/>
</dbReference>
<sequence>MSAFKKYSTPRASERFSEEFFAALTFREAKSLTLPQILNSKAVNRAVWTNGSGLQLETSIQEGEVIPSFLSLHALFSEMELQYHKGMRGVEIELETPHGPKVISAHLSKLQLYKSINNHTIHVLYANALENQIAQYKLLDVATVHHFLDKRICSTIEGFSTTDSMQLWMLGSLVREHWLYEDVINAALEILYWRTISKDPFRQARYLNLPTHVWQEAVLLYDQPGRPYSPNLLDLRQRIAALGSCLQAITLTYRQTEEIAFRDSLGHDLDASVIPIVNWLFEGLQLPFVKTSVVDEGPLQPMGSGSYGIVCINTMERMINLSCSGWTPQKSFEM</sequence>
<keyword evidence="2" id="KW-1185">Reference proteome</keyword>
<evidence type="ECO:0000313" key="2">
    <source>
        <dbReference type="Proteomes" id="UP000054279"/>
    </source>
</evidence>
<dbReference type="OrthoDB" id="2402896at2759"/>
<dbReference type="HOGENOM" id="CLU_832005_0_0_1"/>
<dbReference type="EMBL" id="KN837317">
    <property type="protein sequence ID" value="KIJ28026.1"/>
    <property type="molecule type" value="Genomic_DNA"/>
</dbReference>
<reference evidence="1 2" key="1">
    <citation type="submission" date="2014-06" db="EMBL/GenBank/DDBJ databases">
        <title>Evolutionary Origins and Diversification of the Mycorrhizal Mutualists.</title>
        <authorList>
            <consortium name="DOE Joint Genome Institute"/>
            <consortium name="Mycorrhizal Genomics Consortium"/>
            <person name="Kohler A."/>
            <person name="Kuo A."/>
            <person name="Nagy L.G."/>
            <person name="Floudas D."/>
            <person name="Copeland A."/>
            <person name="Barry K.W."/>
            <person name="Cichocki N."/>
            <person name="Veneault-Fourrey C."/>
            <person name="LaButti K."/>
            <person name="Lindquist E.A."/>
            <person name="Lipzen A."/>
            <person name="Lundell T."/>
            <person name="Morin E."/>
            <person name="Murat C."/>
            <person name="Riley R."/>
            <person name="Ohm R."/>
            <person name="Sun H."/>
            <person name="Tunlid A."/>
            <person name="Henrissat B."/>
            <person name="Grigoriev I.V."/>
            <person name="Hibbett D.S."/>
            <person name="Martin F."/>
        </authorList>
    </citation>
    <scope>NUCLEOTIDE SEQUENCE [LARGE SCALE GENOMIC DNA]</scope>
    <source>
        <strain evidence="1 2">SS14</strain>
    </source>
</reference>
<evidence type="ECO:0000313" key="1">
    <source>
        <dbReference type="EMBL" id="KIJ28026.1"/>
    </source>
</evidence>
<organism evidence="1 2">
    <name type="scientific">Sphaerobolus stellatus (strain SS14)</name>
    <dbReference type="NCBI Taxonomy" id="990650"/>
    <lineage>
        <taxon>Eukaryota</taxon>
        <taxon>Fungi</taxon>
        <taxon>Dikarya</taxon>
        <taxon>Basidiomycota</taxon>
        <taxon>Agaricomycotina</taxon>
        <taxon>Agaricomycetes</taxon>
        <taxon>Phallomycetidae</taxon>
        <taxon>Geastrales</taxon>
        <taxon>Sphaerobolaceae</taxon>
        <taxon>Sphaerobolus</taxon>
    </lineage>
</organism>
<gene>
    <name evidence="1" type="ORF">M422DRAFT_270715</name>
</gene>
<proteinExistence type="predicted"/>